<comment type="similarity">
    <text evidence="1 3">Belongs to the type-B carboxylesterase/lipase family.</text>
</comment>
<protein>
    <recommendedName>
        <fullName evidence="3">Carboxylic ester hydrolase</fullName>
        <ecNumber evidence="3">3.1.1.-</ecNumber>
    </recommendedName>
</protein>
<organism evidence="5 6">
    <name type="scientific">Enemella evansiae</name>
    <dbReference type="NCBI Taxonomy" id="2016499"/>
    <lineage>
        <taxon>Bacteria</taxon>
        <taxon>Bacillati</taxon>
        <taxon>Actinomycetota</taxon>
        <taxon>Actinomycetes</taxon>
        <taxon>Propionibacteriales</taxon>
        <taxon>Propionibacteriaceae</taxon>
        <taxon>Enemella</taxon>
    </lineage>
</organism>
<keyword evidence="6" id="KW-1185">Reference proteome</keyword>
<gene>
    <name evidence="5" type="ORF">CGZ94_13735</name>
</gene>
<dbReference type="PROSITE" id="PS00122">
    <property type="entry name" value="CARBOXYLESTERASE_B_1"/>
    <property type="match status" value="1"/>
</dbReference>
<dbReference type="EC" id="3.1.1.-" evidence="3"/>
<comment type="caution">
    <text evidence="5">The sequence shown here is derived from an EMBL/GenBank/DDBJ whole genome shotgun (WGS) entry which is preliminary data.</text>
</comment>
<evidence type="ECO:0000256" key="2">
    <source>
        <dbReference type="ARBA" id="ARBA00022801"/>
    </source>
</evidence>
<dbReference type="SUPFAM" id="SSF53474">
    <property type="entry name" value="alpha/beta-Hydrolases"/>
    <property type="match status" value="1"/>
</dbReference>
<dbReference type="InterPro" id="IPR019826">
    <property type="entry name" value="Carboxylesterase_B_AS"/>
</dbReference>
<evidence type="ECO:0000256" key="3">
    <source>
        <dbReference type="RuleBase" id="RU361235"/>
    </source>
</evidence>
<dbReference type="Pfam" id="PF00135">
    <property type="entry name" value="COesterase"/>
    <property type="match status" value="1"/>
</dbReference>
<dbReference type="GO" id="GO:0016787">
    <property type="term" value="F:hydrolase activity"/>
    <property type="evidence" value="ECO:0007669"/>
    <property type="project" value="UniProtKB-KW"/>
</dbReference>
<feature type="domain" description="Carboxylesterase type B" evidence="4">
    <location>
        <begin position="5"/>
        <end position="512"/>
    </location>
</feature>
<accession>A0A255GAJ1</accession>
<dbReference type="OrthoDB" id="3199405at2"/>
<dbReference type="InterPro" id="IPR029058">
    <property type="entry name" value="AB_hydrolase_fold"/>
</dbReference>
<evidence type="ECO:0000259" key="4">
    <source>
        <dbReference type="Pfam" id="PF00135"/>
    </source>
</evidence>
<dbReference type="InterPro" id="IPR050309">
    <property type="entry name" value="Type-B_Carboxylest/Lipase"/>
</dbReference>
<dbReference type="RefSeq" id="WP_094405955.1">
    <property type="nucleotide sequence ID" value="NZ_NMVN01000012.1"/>
</dbReference>
<reference evidence="5 6" key="1">
    <citation type="submission" date="2017-07" db="EMBL/GenBank/DDBJ databases">
        <title>Draft whole genome sequences of clinical Proprionibacteriaceae strains.</title>
        <authorList>
            <person name="Bernier A.-M."/>
            <person name="Bernard K."/>
            <person name="Domingo M.-C."/>
        </authorList>
    </citation>
    <scope>NUCLEOTIDE SEQUENCE [LARGE SCALE GENOMIC DNA]</scope>
    <source>
        <strain evidence="5 6">NML 030167</strain>
    </source>
</reference>
<name>A0A255GAJ1_9ACTN</name>
<dbReference type="InterPro" id="IPR002018">
    <property type="entry name" value="CarbesteraseB"/>
</dbReference>
<sequence length="525" mass="57040">MRALEIHTPNGWLRGIADGEVAHWRGIPFAAPPVDELRWRAPQPVQPWSGFREADSFGPICSQPRSGGLGSAAMRRMPQSEDCLTLNVTAPADPESDALPVMVFIHGGAYVNGAGSDPAYDGSTLVRRGQVVYVSINYRLGALGWMHFDEYATADRPIDSNLGLRDQLAALAWVQEQIALFGGDPDRVTVFGESAGAISITTMLASPAARGLFSGAIAQSSAPRVVPPLEQAHRWTREYLGYLVANPDDGDEVRGMLAEVTSTELSLALSRLSAAGLRDEPAAIPVVPVVDGELVPRLPVAAIAAGEGLPVPLVIGTCDREGTLFSHFSPTHASLKPTWKQMVTKAHSFVDPVADVEHGDGDETPPATQLREIYPGYPKRGALADLAGDGAFWYPSVEVMAAHSRYAPTFAYRYDYAPRLMNMMGVNATHGGELLPVFGIYDSDIGRFMTALGGRGHYESLSATMQDQWLSFAHRHRPLADWPAYDIDHRLTMIFDRESRVESDPRADRRRAWQAVTATSSSLIE</sequence>
<evidence type="ECO:0000313" key="5">
    <source>
        <dbReference type="EMBL" id="OYO12938.1"/>
    </source>
</evidence>
<dbReference type="Proteomes" id="UP000215896">
    <property type="component" value="Unassembled WGS sequence"/>
</dbReference>
<evidence type="ECO:0000256" key="1">
    <source>
        <dbReference type="ARBA" id="ARBA00005964"/>
    </source>
</evidence>
<proteinExistence type="inferred from homology"/>
<keyword evidence="2 3" id="KW-0378">Hydrolase</keyword>
<dbReference type="PANTHER" id="PTHR11559">
    <property type="entry name" value="CARBOXYLESTERASE"/>
    <property type="match status" value="1"/>
</dbReference>
<dbReference type="EMBL" id="NMVO01000014">
    <property type="protein sequence ID" value="OYO12938.1"/>
    <property type="molecule type" value="Genomic_DNA"/>
</dbReference>
<dbReference type="AlphaFoldDB" id="A0A255GAJ1"/>
<dbReference type="Gene3D" id="3.40.50.1820">
    <property type="entry name" value="alpha/beta hydrolase"/>
    <property type="match status" value="1"/>
</dbReference>
<evidence type="ECO:0000313" key="6">
    <source>
        <dbReference type="Proteomes" id="UP000215896"/>
    </source>
</evidence>